<name>A0A0A8XZL4_ARUDO</name>
<evidence type="ECO:0000313" key="1">
    <source>
        <dbReference type="EMBL" id="JAD19326.1"/>
    </source>
</evidence>
<dbReference type="AlphaFoldDB" id="A0A0A8XZL4"/>
<organism evidence="1">
    <name type="scientific">Arundo donax</name>
    <name type="common">Giant reed</name>
    <name type="synonym">Donax arundinaceus</name>
    <dbReference type="NCBI Taxonomy" id="35708"/>
    <lineage>
        <taxon>Eukaryota</taxon>
        <taxon>Viridiplantae</taxon>
        <taxon>Streptophyta</taxon>
        <taxon>Embryophyta</taxon>
        <taxon>Tracheophyta</taxon>
        <taxon>Spermatophyta</taxon>
        <taxon>Magnoliopsida</taxon>
        <taxon>Liliopsida</taxon>
        <taxon>Poales</taxon>
        <taxon>Poaceae</taxon>
        <taxon>PACMAD clade</taxon>
        <taxon>Arundinoideae</taxon>
        <taxon>Arundineae</taxon>
        <taxon>Arundo</taxon>
    </lineage>
</organism>
<protein>
    <submittedName>
        <fullName evidence="1">Uncharacterized protein</fullName>
    </submittedName>
</protein>
<proteinExistence type="predicted"/>
<sequence>MLDGFRCLYMTPLLKSSTAA</sequence>
<reference evidence="1" key="1">
    <citation type="submission" date="2014-09" db="EMBL/GenBank/DDBJ databases">
        <authorList>
            <person name="Magalhaes I.L.F."/>
            <person name="Oliveira U."/>
            <person name="Santos F.R."/>
            <person name="Vidigal T.H.D.A."/>
            <person name="Brescovit A.D."/>
            <person name="Santos A.J."/>
        </authorList>
    </citation>
    <scope>NUCLEOTIDE SEQUENCE</scope>
    <source>
        <tissue evidence="1">Shoot tissue taken approximately 20 cm above the soil surface</tissue>
    </source>
</reference>
<dbReference type="EMBL" id="GBRH01278569">
    <property type="protein sequence ID" value="JAD19326.1"/>
    <property type="molecule type" value="Transcribed_RNA"/>
</dbReference>
<accession>A0A0A8XZL4</accession>
<reference evidence="1" key="2">
    <citation type="journal article" date="2015" name="Data Brief">
        <title>Shoot transcriptome of the giant reed, Arundo donax.</title>
        <authorList>
            <person name="Barrero R.A."/>
            <person name="Guerrero F.D."/>
            <person name="Moolhuijzen P."/>
            <person name="Goolsby J.A."/>
            <person name="Tidwell J."/>
            <person name="Bellgard S.E."/>
            <person name="Bellgard M.I."/>
        </authorList>
    </citation>
    <scope>NUCLEOTIDE SEQUENCE</scope>
    <source>
        <tissue evidence="1">Shoot tissue taken approximately 20 cm above the soil surface</tissue>
    </source>
</reference>